<organism evidence="1 2">
    <name type="scientific">Clostridium cadaveris</name>
    <dbReference type="NCBI Taxonomy" id="1529"/>
    <lineage>
        <taxon>Bacteria</taxon>
        <taxon>Bacillati</taxon>
        <taxon>Bacillota</taxon>
        <taxon>Clostridia</taxon>
        <taxon>Eubacteriales</taxon>
        <taxon>Clostridiaceae</taxon>
        <taxon>Clostridium</taxon>
    </lineage>
</organism>
<name>A0A316M5H5_9CLOT</name>
<reference evidence="1 2" key="1">
    <citation type="submission" date="2018-03" db="EMBL/GenBank/DDBJ databases">
        <title>The uncultured portion of the human microbiome is neutrally assembled.</title>
        <authorList>
            <person name="Jeraldo P."/>
            <person name="Boardman L."/>
            <person name="White B.A."/>
            <person name="Nelson H."/>
            <person name="Goldenfeld N."/>
            <person name="Chia N."/>
        </authorList>
    </citation>
    <scope>NUCLEOTIDE SEQUENCE [LARGE SCALE GENOMIC DNA]</scope>
    <source>
        <strain evidence="1">CIM:MAG 903</strain>
    </source>
</reference>
<sequence>MRDLIGTNLVRGIGVGVDLETPNLEKDIDANISDLVAKMKGTVDYETAKTSAIVAGSRINNTTSTVTNNDNGITQNVTIVNPERTPSENARALKKAGRDLVFG</sequence>
<dbReference type="AlphaFoldDB" id="A0A316M5H5"/>
<evidence type="ECO:0000313" key="1">
    <source>
        <dbReference type="EMBL" id="PWL53742.1"/>
    </source>
</evidence>
<proteinExistence type="predicted"/>
<protein>
    <submittedName>
        <fullName evidence="1">Uncharacterized protein</fullName>
    </submittedName>
</protein>
<evidence type="ECO:0000313" key="2">
    <source>
        <dbReference type="Proteomes" id="UP000246114"/>
    </source>
</evidence>
<dbReference type="Proteomes" id="UP000246114">
    <property type="component" value="Unassembled WGS sequence"/>
</dbReference>
<comment type="caution">
    <text evidence="1">The sequence shown here is derived from an EMBL/GenBank/DDBJ whole genome shotgun (WGS) entry which is preliminary data.</text>
</comment>
<dbReference type="EMBL" id="QAMZ01000032">
    <property type="protein sequence ID" value="PWL53742.1"/>
    <property type="molecule type" value="Genomic_DNA"/>
</dbReference>
<gene>
    <name evidence="1" type="ORF">DBY38_06610</name>
</gene>
<accession>A0A316M5H5</accession>